<dbReference type="FunCoup" id="C5DUT6">
    <property type="interactions" value="134"/>
</dbReference>
<keyword evidence="4" id="KW-1185">Reference proteome</keyword>
<dbReference type="CDD" id="cd05840">
    <property type="entry name" value="PWWP_ScIOC4-like"/>
    <property type="match status" value="1"/>
</dbReference>
<evidence type="ECO:0000256" key="1">
    <source>
        <dbReference type="SAM" id="MobiDB-lite"/>
    </source>
</evidence>
<dbReference type="KEGG" id="zro:ZYRO0D01254g"/>
<evidence type="ECO:0000259" key="2">
    <source>
        <dbReference type="PROSITE" id="PS50812"/>
    </source>
</evidence>
<dbReference type="InterPro" id="IPR035503">
    <property type="entry name" value="IOC4-like_PWWP"/>
</dbReference>
<feature type="compositionally biased region" description="Low complexity" evidence="1">
    <location>
        <begin position="312"/>
        <end position="322"/>
    </location>
</feature>
<dbReference type="InParanoid" id="C5DUT6"/>
<reference evidence="3 4" key="1">
    <citation type="journal article" date="2009" name="Genome Res.">
        <title>Comparative genomics of protoploid Saccharomycetaceae.</title>
        <authorList>
            <consortium name="The Genolevures Consortium"/>
            <person name="Souciet J.-L."/>
            <person name="Dujon B."/>
            <person name="Gaillardin C."/>
            <person name="Johnston M."/>
            <person name="Baret P.V."/>
            <person name="Cliften P."/>
            <person name="Sherman D.J."/>
            <person name="Weissenbach J."/>
            <person name="Westhof E."/>
            <person name="Wincker P."/>
            <person name="Jubin C."/>
            <person name="Poulain J."/>
            <person name="Barbe V."/>
            <person name="Segurens B."/>
            <person name="Artiguenave F."/>
            <person name="Anthouard V."/>
            <person name="Vacherie B."/>
            <person name="Val M.-E."/>
            <person name="Fulton R.S."/>
            <person name="Minx P."/>
            <person name="Wilson R."/>
            <person name="Durrens P."/>
            <person name="Jean G."/>
            <person name="Marck C."/>
            <person name="Martin T."/>
            <person name="Nikolski M."/>
            <person name="Rolland T."/>
            <person name="Seret M.-L."/>
            <person name="Casaregola S."/>
            <person name="Despons L."/>
            <person name="Fairhead C."/>
            <person name="Fischer G."/>
            <person name="Lafontaine I."/>
            <person name="Leh V."/>
            <person name="Lemaire M."/>
            <person name="de Montigny J."/>
            <person name="Neuveglise C."/>
            <person name="Thierry A."/>
            <person name="Blanc-Lenfle I."/>
            <person name="Bleykasten C."/>
            <person name="Diffels J."/>
            <person name="Fritsch E."/>
            <person name="Frangeul L."/>
            <person name="Goeffon A."/>
            <person name="Jauniaux N."/>
            <person name="Kachouri-Lafond R."/>
            <person name="Payen C."/>
            <person name="Potier S."/>
            <person name="Pribylova L."/>
            <person name="Ozanne C."/>
            <person name="Richard G.-F."/>
            <person name="Sacerdot C."/>
            <person name="Straub M.-L."/>
            <person name="Talla E."/>
        </authorList>
    </citation>
    <scope>NUCLEOTIDE SEQUENCE [LARGE SCALE GENOMIC DNA]</scope>
    <source>
        <strain evidence="3 4">ATCC 2623 / CBS 732 / BCRC 21506 / NBRC 1130 / NCYC 568 / NRRL Y-229</strain>
    </source>
</reference>
<dbReference type="Proteomes" id="UP000008536">
    <property type="component" value="Chromosome D"/>
</dbReference>
<dbReference type="SMART" id="SM00293">
    <property type="entry name" value="PWWP"/>
    <property type="match status" value="1"/>
</dbReference>
<sequence length="332" mass="38976">MVQELKTGDLVLCKVGYFPPWPAVVFPQRLLRNDVYRKRRPNCIAVCFFNDPTYYWEQPHKLRPFEPKMAENFLQQEASTSQEDLIEAYRQAQSFSSLEDFIVSRLKEEDRFGELKEELNRETILPGEDPFMSKAESKKRKSIPTNTRSKNKRSIKPEEEEEEEQEQENRNINDTQSSVADDKDDSAKLSRSNNTNNNKKRKRSKLDRSRKVEISLLIRRRLQQNLVQRDSPPSKQEILDSHKLLNKISENLACDPPFFDIDALRESKLHKLLKVIVNDPDLDEFHHICKDILIHWVDIIAELKAEKLANDQKQQQQQQQPQDHAPTETTIV</sequence>
<organism evidence="3 4">
    <name type="scientific">Zygosaccharomyces rouxii (strain ATCC 2623 / CBS 732 / NBRC 1130 / NCYC 568 / NRRL Y-229)</name>
    <dbReference type="NCBI Taxonomy" id="559307"/>
    <lineage>
        <taxon>Eukaryota</taxon>
        <taxon>Fungi</taxon>
        <taxon>Dikarya</taxon>
        <taxon>Ascomycota</taxon>
        <taxon>Saccharomycotina</taxon>
        <taxon>Saccharomycetes</taxon>
        <taxon>Saccharomycetales</taxon>
        <taxon>Saccharomycetaceae</taxon>
        <taxon>Zygosaccharomyces</taxon>
    </lineage>
</organism>
<dbReference type="HOGENOM" id="CLU_051401_0_0_1"/>
<proteinExistence type="predicted"/>
<evidence type="ECO:0000313" key="4">
    <source>
        <dbReference type="Proteomes" id="UP000008536"/>
    </source>
</evidence>
<dbReference type="STRING" id="559307.C5DUT6"/>
<dbReference type="EMBL" id="CU928176">
    <property type="protein sequence ID" value="CAR27555.1"/>
    <property type="molecule type" value="Genomic_DNA"/>
</dbReference>
<dbReference type="InterPro" id="IPR000313">
    <property type="entry name" value="PWWP_dom"/>
</dbReference>
<feature type="region of interest" description="Disordered" evidence="1">
    <location>
        <begin position="311"/>
        <end position="332"/>
    </location>
</feature>
<feature type="region of interest" description="Disordered" evidence="1">
    <location>
        <begin position="123"/>
        <end position="208"/>
    </location>
</feature>
<feature type="domain" description="PWWP" evidence="2">
    <location>
        <begin position="7"/>
        <end position="68"/>
    </location>
</feature>
<name>C5DUT6_ZYGRC</name>
<dbReference type="Pfam" id="PF00855">
    <property type="entry name" value="PWWP"/>
    <property type="match status" value="1"/>
</dbReference>
<dbReference type="Gene3D" id="2.30.30.140">
    <property type="match status" value="1"/>
</dbReference>
<dbReference type="AlphaFoldDB" id="C5DUT6"/>
<protein>
    <submittedName>
        <fullName evidence="3">ZYRO0D01254p</fullName>
    </submittedName>
</protein>
<dbReference type="SUPFAM" id="SSF63748">
    <property type="entry name" value="Tudor/PWWP/MBT"/>
    <property type="match status" value="1"/>
</dbReference>
<accession>C5DUT6</accession>
<gene>
    <name evidence="3" type="ordered locus">ZYRO0D01254g</name>
</gene>
<evidence type="ECO:0000313" key="3">
    <source>
        <dbReference type="EMBL" id="CAR27555.1"/>
    </source>
</evidence>
<dbReference type="PROSITE" id="PS50812">
    <property type="entry name" value="PWWP"/>
    <property type="match status" value="1"/>
</dbReference>